<accession>F0M7L4</accession>
<protein>
    <submittedName>
        <fullName evidence="1">Putative flavin-nucleotide-binding protein</fullName>
    </submittedName>
</protein>
<evidence type="ECO:0000313" key="1">
    <source>
        <dbReference type="EMBL" id="ADX74793.1"/>
    </source>
</evidence>
<dbReference type="SUPFAM" id="SSF50475">
    <property type="entry name" value="FMN-binding split barrel"/>
    <property type="match status" value="1"/>
</dbReference>
<evidence type="ECO:0000313" key="2">
    <source>
        <dbReference type="Proteomes" id="UP000008639"/>
    </source>
</evidence>
<dbReference type="InterPro" id="IPR012349">
    <property type="entry name" value="Split_barrel_FMN-bd"/>
</dbReference>
<proteinExistence type="predicted"/>
<name>F0M7L4_PSEPM</name>
<dbReference type="KEGG" id="apn:Asphe3_36950"/>
<dbReference type="InterPro" id="IPR024747">
    <property type="entry name" value="Pyridox_Oxase-rel"/>
</dbReference>
<reference evidence="1 2" key="1">
    <citation type="journal article" date="2011" name="Stand. Genomic Sci.">
        <title>Complete genome sequence of Arthrobacter phenanthrenivorans type strain (Sphe3).</title>
        <authorList>
            <person name="Kallimanis A."/>
            <person name="Labutti K.M."/>
            <person name="Lapidus A."/>
            <person name="Clum A."/>
            <person name="Lykidis A."/>
            <person name="Mavromatis K."/>
            <person name="Pagani I."/>
            <person name="Liolios K."/>
            <person name="Ivanova N."/>
            <person name="Goodwin L."/>
            <person name="Pitluck S."/>
            <person name="Chen A."/>
            <person name="Palaniappan K."/>
            <person name="Markowitz V."/>
            <person name="Bristow J."/>
            <person name="Velentzas A.D."/>
            <person name="Perisynakis A."/>
            <person name="Ouzounis C.C."/>
            <person name="Kyrpides N.C."/>
            <person name="Koukkou A.I."/>
            <person name="Drainas C."/>
        </authorList>
    </citation>
    <scope>NUCLEOTIDE SEQUENCE [LARGE SCALE GENOMIC DNA]</scope>
    <source>
        <strain evidence="2">DSM 18606 / JCM 16027 / LMG 23796 / Sphe3</strain>
    </source>
</reference>
<gene>
    <name evidence="1" type="ordered locus">Asphe3_36950</name>
</gene>
<dbReference type="AlphaFoldDB" id="F0M7L4"/>
<dbReference type="EMBL" id="CP002379">
    <property type="protein sequence ID" value="ADX74793.1"/>
    <property type="molecule type" value="Genomic_DNA"/>
</dbReference>
<dbReference type="HOGENOM" id="CLU_127487_0_1_11"/>
<dbReference type="eggNOG" id="COG3467">
    <property type="taxonomic scope" value="Bacteria"/>
</dbReference>
<dbReference type="Gene3D" id="2.30.110.10">
    <property type="entry name" value="Electron Transport, Fmn-binding Protein, Chain A"/>
    <property type="match status" value="1"/>
</dbReference>
<dbReference type="Pfam" id="PF12900">
    <property type="entry name" value="Pyridox_ox_2"/>
    <property type="match status" value="1"/>
</dbReference>
<sequence length="157" mass="18075">MWFMDSQTQPKDHLTFDECWELLENDAVGRLALVVDGHPEIFPVNYVVHRRSIAFRTAGVTKLWSALSERPAAMEIDGYDPHTEEAWSVVVRGNTEVMEDQEDKDAVDSLGLEPWQPGEKANYIRLSAQVLTGRRFKVNRPDIWSTRAQDKRRASFE</sequence>
<dbReference type="STRING" id="930171.Asphe3_36950"/>
<dbReference type="Proteomes" id="UP000008639">
    <property type="component" value="Chromosome"/>
</dbReference>
<organism evidence="1 2">
    <name type="scientific">Pseudarthrobacter phenanthrenivorans (strain DSM 18606 / JCM 16027 / LMG 23796 / Sphe3)</name>
    <name type="common">Arthrobacter phenanthrenivorans</name>
    <dbReference type="NCBI Taxonomy" id="930171"/>
    <lineage>
        <taxon>Bacteria</taxon>
        <taxon>Bacillati</taxon>
        <taxon>Actinomycetota</taxon>
        <taxon>Actinomycetes</taxon>
        <taxon>Micrococcales</taxon>
        <taxon>Micrococcaceae</taxon>
        <taxon>Pseudarthrobacter</taxon>
    </lineage>
</organism>